<dbReference type="Gene3D" id="3.40.50.150">
    <property type="entry name" value="Vaccinia Virus protein VP39"/>
    <property type="match status" value="1"/>
</dbReference>
<comment type="caution">
    <text evidence="8">The sequence shown here is derived from an EMBL/GenBank/DDBJ whole genome shotgun (WGS) entry which is preliminary data.</text>
</comment>
<keyword evidence="1 5" id="KW-0489">Methyltransferase</keyword>
<dbReference type="PROSITE" id="PS51686">
    <property type="entry name" value="SAM_MT_RSMB_NOP"/>
    <property type="match status" value="1"/>
</dbReference>
<dbReference type="AlphaFoldDB" id="A0A8S1APE6"/>
<dbReference type="InterPro" id="IPR023267">
    <property type="entry name" value="RCMT"/>
</dbReference>
<dbReference type="Gene3D" id="3.30.70.1170">
    <property type="entry name" value="Sun protein, domain 3"/>
    <property type="match status" value="1"/>
</dbReference>
<dbReference type="PRINTS" id="PR02008">
    <property type="entry name" value="RCMTFAMILY"/>
</dbReference>
<reference evidence="8 9" key="1">
    <citation type="submission" date="2020-04" db="EMBL/GenBank/DDBJ databases">
        <authorList>
            <person name="Wallbank WR R."/>
            <person name="Pardo Diaz C."/>
            <person name="Kozak K."/>
            <person name="Martin S."/>
            <person name="Jiggins C."/>
            <person name="Moest M."/>
            <person name="Warren A I."/>
            <person name="Byers J.R.P. K."/>
            <person name="Montejo-Kovacevich G."/>
            <person name="Yen C E."/>
        </authorList>
    </citation>
    <scope>NUCLEOTIDE SEQUENCE [LARGE SCALE GENOMIC DNA]</scope>
</reference>
<evidence type="ECO:0000256" key="3">
    <source>
        <dbReference type="ARBA" id="ARBA00022691"/>
    </source>
</evidence>
<accession>A0A8S1APE6</accession>
<feature type="active site" description="Nucleophile" evidence="5">
    <location>
        <position position="353"/>
    </location>
</feature>
<feature type="region of interest" description="Disordered" evidence="6">
    <location>
        <begin position="730"/>
        <end position="760"/>
    </location>
</feature>
<evidence type="ECO:0000313" key="9">
    <source>
        <dbReference type="Proteomes" id="UP000494256"/>
    </source>
</evidence>
<comment type="caution">
    <text evidence="5">Lacks conserved residue(s) required for the propagation of feature annotation.</text>
</comment>
<feature type="binding site" evidence="5">
    <location>
        <position position="285"/>
    </location>
    <ligand>
        <name>S-adenosyl-L-methionine</name>
        <dbReference type="ChEBI" id="CHEBI:59789"/>
    </ligand>
</feature>
<evidence type="ECO:0000256" key="1">
    <source>
        <dbReference type="ARBA" id="ARBA00022603"/>
    </source>
</evidence>
<sequence length="760" mass="86560">MFEHSVKVPRHYKAAANILKKVCSEGGSIKTLLYDNKLRHFNVRSLYALVTTAVRNTRALTRLFSEIQLLEKEPRLDPWLARILTIEILLGKKSLPGHSKPEQTLLAYKEQIEHFPIKHPELFDFKGPRRPRYVRVNTLKLCIEEFISWFEDEGFEFVPCTIGTYNDYLSQVRNLTESQFLQDYHIKSIFVFHTDTKFYDHELYTNGRIFLQDKASALAVHLLAPEMGSTILDMCAAPGMKTTQVAAHINNNGKIYACERDPERQNTLQNIIKLAGAHAELIAKDIFDIKKGMLDDVEYILLDPSCSGSGMDLYDYKQAGAEKLQKLTDLQEKLLRHATTNFPRVKRIVYSTCSLLPEENEKVVSNIMKAAKSKWQIQSVRELLNNQWNNFGSGEAHSIAARCLYAKPESDLTKGFFLAVMDRNPRDWSKCMSMSSEKEKVETKKIMELTRQEKIAKKGKLKANNKQIEEVAKPDIQEEEETEAQNEGGDPVPTVNSEDEGHSKNVVAVEKKCRKQKRRTDGESQSLNNITDNLSGLLMEGEEIPKKQRKIDKLKQIEESEPNASHAEDISSNNITCSEDIPKKRRKIGKLKQMEESEPNASRGEDISSNNITCGEEIPKKRRKIDKLKQIEESEPNASHGEDISSNNITCGEEIPKKRRKIDKLKQIEESEPNASHAKDISSNNITCGEEIPKKRIKIGKLKQIEENEPNASQGEDILSNNIICGEEVPKKKKRKKHVDINEGAEATQIRSDSEFTKKK</sequence>
<proteinExistence type="inferred from homology"/>
<evidence type="ECO:0000259" key="7">
    <source>
        <dbReference type="PROSITE" id="PS51686"/>
    </source>
</evidence>
<feature type="binding site" evidence="5">
    <location>
        <position position="303"/>
    </location>
    <ligand>
        <name>S-adenosyl-L-methionine</name>
        <dbReference type="ChEBI" id="CHEBI:59789"/>
    </ligand>
</feature>
<feature type="compositionally biased region" description="Basic and acidic residues" evidence="6">
    <location>
        <begin position="467"/>
        <end position="476"/>
    </location>
</feature>
<dbReference type="PANTHER" id="PTHR22807:SF4">
    <property type="entry name" value="28S RRNA (CYTOSINE-C(5))-METHYLTRANSFERASE"/>
    <property type="match status" value="1"/>
</dbReference>
<keyword evidence="2 5" id="KW-0808">Transferase</keyword>
<dbReference type="InterPro" id="IPR048889">
    <property type="entry name" value="NSUN5_RCM1_N"/>
</dbReference>
<evidence type="ECO:0000256" key="2">
    <source>
        <dbReference type="ARBA" id="ARBA00022679"/>
    </source>
</evidence>
<organism evidence="8 9">
    <name type="scientific">Arctia plantaginis</name>
    <name type="common">Wood tiger moth</name>
    <name type="synonym">Phalaena plantaginis</name>
    <dbReference type="NCBI Taxonomy" id="874455"/>
    <lineage>
        <taxon>Eukaryota</taxon>
        <taxon>Metazoa</taxon>
        <taxon>Ecdysozoa</taxon>
        <taxon>Arthropoda</taxon>
        <taxon>Hexapoda</taxon>
        <taxon>Insecta</taxon>
        <taxon>Pterygota</taxon>
        <taxon>Neoptera</taxon>
        <taxon>Endopterygota</taxon>
        <taxon>Lepidoptera</taxon>
        <taxon>Glossata</taxon>
        <taxon>Ditrysia</taxon>
        <taxon>Noctuoidea</taxon>
        <taxon>Erebidae</taxon>
        <taxon>Arctiinae</taxon>
        <taxon>Arctia</taxon>
    </lineage>
</organism>
<evidence type="ECO:0000256" key="4">
    <source>
        <dbReference type="ARBA" id="ARBA00022884"/>
    </source>
</evidence>
<dbReference type="PANTHER" id="PTHR22807">
    <property type="entry name" value="NOP2 YEAST -RELATED NOL1/NOP2/FMU SUN DOMAIN-CONTAINING"/>
    <property type="match status" value="1"/>
</dbReference>
<keyword evidence="4 5" id="KW-0694">RNA-binding</keyword>
<dbReference type="OrthoDB" id="7424700at2759"/>
<feature type="binding site" evidence="5">
    <location>
        <position position="259"/>
    </location>
    <ligand>
        <name>S-adenosyl-L-methionine</name>
        <dbReference type="ChEBI" id="CHEBI:59789"/>
    </ligand>
</feature>
<gene>
    <name evidence="8" type="ORF">APLA_LOCUS13808</name>
</gene>
<dbReference type="InterPro" id="IPR001678">
    <property type="entry name" value="MeTrfase_RsmB-F_NOP2_dom"/>
</dbReference>
<dbReference type="Proteomes" id="UP000494256">
    <property type="component" value="Unassembled WGS sequence"/>
</dbReference>
<feature type="compositionally biased region" description="Basic and acidic residues" evidence="6">
    <location>
        <begin position="543"/>
        <end position="558"/>
    </location>
</feature>
<feature type="compositionally biased region" description="Polar residues" evidence="6">
    <location>
        <begin position="523"/>
        <end position="534"/>
    </location>
</feature>
<dbReference type="SUPFAM" id="SSF53335">
    <property type="entry name" value="S-adenosyl-L-methionine-dependent methyltransferases"/>
    <property type="match status" value="1"/>
</dbReference>
<evidence type="ECO:0000313" key="8">
    <source>
        <dbReference type="EMBL" id="CAB3251913.1"/>
    </source>
</evidence>
<dbReference type="EMBL" id="CADEBD010000364">
    <property type="protein sequence ID" value="CAB3251913.1"/>
    <property type="molecule type" value="Genomic_DNA"/>
</dbReference>
<comment type="similarity">
    <text evidence="5">Belongs to the class I-like SAM-binding methyltransferase superfamily. RsmB/NOP family.</text>
</comment>
<feature type="domain" description="SAM-dependent MTase RsmB/NOP-type" evidence="7">
    <location>
        <begin position="122"/>
        <end position="424"/>
    </location>
</feature>
<dbReference type="InterPro" id="IPR049561">
    <property type="entry name" value="NSUN5_7_fdxn-like"/>
</dbReference>
<dbReference type="Pfam" id="PF01189">
    <property type="entry name" value="Methyltr_RsmB-F"/>
    <property type="match status" value="1"/>
</dbReference>
<protein>
    <recommendedName>
        <fullName evidence="7">SAM-dependent MTase RsmB/NOP-type domain-containing protein</fullName>
    </recommendedName>
</protein>
<dbReference type="InterPro" id="IPR029063">
    <property type="entry name" value="SAM-dependent_MTases_sf"/>
</dbReference>
<dbReference type="Pfam" id="PF21148">
    <property type="entry name" value="NSUN5_fdxn-like"/>
    <property type="match status" value="1"/>
</dbReference>
<dbReference type="Pfam" id="PF21153">
    <property type="entry name" value="NSUN5_N"/>
    <property type="match status" value="1"/>
</dbReference>
<name>A0A8S1APE6_ARCPL</name>
<dbReference type="GO" id="GO:0008173">
    <property type="term" value="F:RNA methyltransferase activity"/>
    <property type="evidence" value="ECO:0007669"/>
    <property type="project" value="InterPro"/>
</dbReference>
<dbReference type="GO" id="GO:0005730">
    <property type="term" value="C:nucleolus"/>
    <property type="evidence" value="ECO:0007669"/>
    <property type="project" value="TreeGrafter"/>
</dbReference>
<dbReference type="InterPro" id="IPR049560">
    <property type="entry name" value="MeTrfase_RsmB-F_NOP2_cat"/>
</dbReference>
<keyword evidence="3 5" id="KW-0949">S-adenosyl-L-methionine</keyword>
<evidence type="ECO:0000256" key="5">
    <source>
        <dbReference type="PROSITE-ProRule" id="PRU01023"/>
    </source>
</evidence>
<dbReference type="GO" id="GO:0003723">
    <property type="term" value="F:RNA binding"/>
    <property type="evidence" value="ECO:0007669"/>
    <property type="project" value="UniProtKB-UniRule"/>
</dbReference>
<feature type="region of interest" description="Disordered" evidence="6">
    <location>
        <begin position="456"/>
        <end position="692"/>
    </location>
</feature>
<dbReference type="GO" id="GO:0070475">
    <property type="term" value="P:rRNA base methylation"/>
    <property type="evidence" value="ECO:0007669"/>
    <property type="project" value="TreeGrafter"/>
</dbReference>
<evidence type="ECO:0000256" key="6">
    <source>
        <dbReference type="SAM" id="MobiDB-lite"/>
    </source>
</evidence>